<keyword evidence="1" id="KW-0378">Hydrolase</keyword>
<protein>
    <submittedName>
        <fullName evidence="1">Alpha/beta hydrolase</fullName>
    </submittedName>
</protein>
<name>A0A937CYS1_9HYPH</name>
<dbReference type="InterPro" id="IPR010297">
    <property type="entry name" value="DUF900_hydrolase"/>
</dbReference>
<keyword evidence="2" id="KW-1185">Reference proteome</keyword>
<dbReference type="PIRSF" id="PIRSF033909">
    <property type="entry name" value="UCP033909"/>
    <property type="match status" value="1"/>
</dbReference>
<dbReference type="EMBL" id="JAEQMY010000027">
    <property type="protein sequence ID" value="MBL0405779.1"/>
    <property type="molecule type" value="Genomic_DNA"/>
</dbReference>
<dbReference type="PANTHER" id="PTHR36513">
    <property type="entry name" value="ABC TRANSMEMBRANE TYPE-1 DOMAIN-CONTAINING PROTEIN"/>
    <property type="match status" value="1"/>
</dbReference>
<dbReference type="Gene3D" id="3.40.50.1820">
    <property type="entry name" value="alpha/beta hydrolase"/>
    <property type="match status" value="1"/>
</dbReference>
<dbReference type="GO" id="GO:0016787">
    <property type="term" value="F:hydrolase activity"/>
    <property type="evidence" value="ECO:0007669"/>
    <property type="project" value="UniProtKB-KW"/>
</dbReference>
<evidence type="ECO:0000313" key="2">
    <source>
        <dbReference type="Proteomes" id="UP000605848"/>
    </source>
</evidence>
<evidence type="ECO:0000313" key="1">
    <source>
        <dbReference type="EMBL" id="MBL0405779.1"/>
    </source>
</evidence>
<dbReference type="InterPro" id="IPR029058">
    <property type="entry name" value="AB_hydrolase_fold"/>
</dbReference>
<dbReference type="Pfam" id="PF05990">
    <property type="entry name" value="DUF900"/>
    <property type="match status" value="1"/>
</dbReference>
<proteinExistence type="predicted"/>
<comment type="caution">
    <text evidence="1">The sequence shown here is derived from an EMBL/GenBank/DDBJ whole genome shotgun (WGS) entry which is preliminary data.</text>
</comment>
<dbReference type="Proteomes" id="UP000605848">
    <property type="component" value="Unassembled WGS sequence"/>
</dbReference>
<gene>
    <name evidence="1" type="ORF">JKG68_17605</name>
</gene>
<reference evidence="1" key="1">
    <citation type="submission" date="2021-01" db="EMBL/GenBank/DDBJ databases">
        <title>Microvirga sp.</title>
        <authorList>
            <person name="Kim M.K."/>
        </authorList>
    </citation>
    <scope>NUCLEOTIDE SEQUENCE</scope>
    <source>
        <strain evidence="1">5420S-16</strain>
    </source>
</reference>
<accession>A0A937CYS1</accession>
<dbReference type="InterPro" id="IPR014586">
    <property type="entry name" value="UCP033909"/>
</dbReference>
<dbReference type="PANTHER" id="PTHR36513:SF1">
    <property type="entry name" value="TRANSMEMBRANE PROTEIN"/>
    <property type="match status" value="1"/>
</dbReference>
<dbReference type="SUPFAM" id="SSF53474">
    <property type="entry name" value="alpha/beta-Hydrolases"/>
    <property type="match status" value="1"/>
</dbReference>
<sequence>MNGSRKRRTMTLPYRRLAIAVALLLGLNACAGLRGTLVPVAESVPGASKVDMLVATTRMRAADPEEFFSGDRGPELSFAEFTVSIPPDASRKQGEVQWPRNVPGNPATDFVTLKADVIDRTQAAAWVRGSVRQVPQRRVLLFVHGFNNRFDDAVFRFAQIVHDAGTPVAPVLFTWPSRGSVLAYGYDRESNTYSRTALETTLRMLARDPSVGEISILAHSMGNWVTLEALRQMAIRDGRVAPKIRNVLLAAPDVDVDLFREAIMDMGRQRPGFTLFVSQDDRALAVSRRLWGDAVRLGAIDPEQEPYRGEMEQAGITVLNLSKLRSGDPLNHSKYAESPEVVRIIGRELAEGQTLTDSRVGVGDRIIQVTAGAAAAVGTAAGIAVSASVAVVDPRTRENLKSHVENFGQTVSGAVEP</sequence>
<organism evidence="1 2">
    <name type="scientific">Microvirga aerilata</name>
    <dbReference type="NCBI Taxonomy" id="670292"/>
    <lineage>
        <taxon>Bacteria</taxon>
        <taxon>Pseudomonadati</taxon>
        <taxon>Pseudomonadota</taxon>
        <taxon>Alphaproteobacteria</taxon>
        <taxon>Hyphomicrobiales</taxon>
        <taxon>Methylobacteriaceae</taxon>
        <taxon>Microvirga</taxon>
    </lineage>
</organism>
<dbReference type="AlphaFoldDB" id="A0A937CYS1"/>